<dbReference type="Pfam" id="PF01041">
    <property type="entry name" value="DegT_DnrJ_EryC1"/>
    <property type="match status" value="1"/>
</dbReference>
<name>A0ABV2QSC3_9MICO</name>
<dbReference type="SUPFAM" id="SSF53383">
    <property type="entry name" value="PLP-dependent transferases"/>
    <property type="match status" value="1"/>
</dbReference>
<keyword evidence="1 3" id="KW-0663">Pyridoxal phosphate</keyword>
<dbReference type="InterPro" id="IPR015424">
    <property type="entry name" value="PyrdxlP-dep_Trfase"/>
</dbReference>
<protein>
    <submittedName>
        <fullName evidence="4">dTDP-4-amino-4,6-dideoxygalactose transaminase</fullName>
    </submittedName>
</protein>
<dbReference type="PANTHER" id="PTHR30244:SF36">
    <property type="entry name" value="3-OXO-GLUCOSE-6-PHOSPHATE:GLUTAMATE AMINOTRANSFERASE"/>
    <property type="match status" value="1"/>
</dbReference>
<dbReference type="InterPro" id="IPR015422">
    <property type="entry name" value="PyrdxlP-dep_Trfase_small"/>
</dbReference>
<proteinExistence type="inferred from homology"/>
<comment type="caution">
    <text evidence="4">The sequence shown here is derived from an EMBL/GenBank/DDBJ whole genome shotgun (WGS) entry which is preliminary data.</text>
</comment>
<dbReference type="CDD" id="cd00616">
    <property type="entry name" value="AHBA_syn"/>
    <property type="match status" value="1"/>
</dbReference>
<dbReference type="Gene3D" id="3.90.1150.10">
    <property type="entry name" value="Aspartate Aminotransferase, domain 1"/>
    <property type="match status" value="1"/>
</dbReference>
<evidence type="ECO:0000256" key="1">
    <source>
        <dbReference type="ARBA" id="ARBA00022898"/>
    </source>
</evidence>
<dbReference type="PANTHER" id="PTHR30244">
    <property type="entry name" value="TRANSAMINASE"/>
    <property type="match status" value="1"/>
</dbReference>
<sequence length="376" mass="39455">MTTTARSDATLTTGVPMLDLGYQNRQVADEVAEGFARVIDANEFILGSDVAAFERQYAAYLHVDHVVGVGNGTDALVLALRAAGIGRGDEVVLPTNTFVATAEAVALVGGVIRFVDCGPDYLLDVDALGAAVSNATRAVIAVHLYGQVAPVERIRGIVGDDVVIVEDAAQSQGARSGDRWAGALGDVAATSFYPGKNLGAFGDAGAVMTGSAAIADRVRALRNHGGLRKYEHTEIGTNSRLDSLQAVVLNAKLARLDGWNDERRAIAARYTEALADVDRVTAPTTTPGVDHVFHQYVVELDDRDRVLDGLNAAGIGAGIHYPAPVHLLPAFAEDSPGAGAFPVAERQAGRIMSLPIYPGLDEGAQARVVEQLVARL</sequence>
<evidence type="ECO:0000313" key="4">
    <source>
        <dbReference type="EMBL" id="MET4583974.1"/>
    </source>
</evidence>
<evidence type="ECO:0000256" key="3">
    <source>
        <dbReference type="RuleBase" id="RU004508"/>
    </source>
</evidence>
<evidence type="ECO:0000256" key="2">
    <source>
        <dbReference type="ARBA" id="ARBA00037999"/>
    </source>
</evidence>
<dbReference type="InterPro" id="IPR015421">
    <property type="entry name" value="PyrdxlP-dep_Trfase_major"/>
</dbReference>
<keyword evidence="5" id="KW-1185">Reference proteome</keyword>
<organism evidence="4 5">
    <name type="scientific">Conyzicola nivalis</name>
    <dbReference type="NCBI Taxonomy" id="1477021"/>
    <lineage>
        <taxon>Bacteria</taxon>
        <taxon>Bacillati</taxon>
        <taxon>Actinomycetota</taxon>
        <taxon>Actinomycetes</taxon>
        <taxon>Micrococcales</taxon>
        <taxon>Microbacteriaceae</taxon>
        <taxon>Conyzicola</taxon>
    </lineage>
</organism>
<dbReference type="InterPro" id="IPR000653">
    <property type="entry name" value="DegT/StrS_aminotransferase"/>
</dbReference>
<dbReference type="Gene3D" id="3.40.640.10">
    <property type="entry name" value="Type I PLP-dependent aspartate aminotransferase-like (Major domain)"/>
    <property type="match status" value="1"/>
</dbReference>
<comment type="similarity">
    <text evidence="2 3">Belongs to the DegT/DnrJ/EryC1 family.</text>
</comment>
<reference evidence="4 5" key="1">
    <citation type="submission" date="2024-06" db="EMBL/GenBank/DDBJ databases">
        <title>Sorghum-associated microbial communities from plants grown in Nebraska, USA.</title>
        <authorList>
            <person name="Schachtman D."/>
        </authorList>
    </citation>
    <scope>NUCLEOTIDE SEQUENCE [LARGE SCALE GENOMIC DNA]</scope>
    <source>
        <strain evidence="4 5">2857</strain>
    </source>
</reference>
<dbReference type="Proteomes" id="UP001549257">
    <property type="component" value="Unassembled WGS sequence"/>
</dbReference>
<evidence type="ECO:0000313" key="5">
    <source>
        <dbReference type="Proteomes" id="UP001549257"/>
    </source>
</evidence>
<dbReference type="PIRSF" id="PIRSF000390">
    <property type="entry name" value="PLP_StrS"/>
    <property type="match status" value="1"/>
</dbReference>
<gene>
    <name evidence="4" type="ORF">ABIE21_003505</name>
</gene>
<dbReference type="RefSeq" id="WP_354026134.1">
    <property type="nucleotide sequence ID" value="NZ_JBEPSJ010000005.1"/>
</dbReference>
<dbReference type="EMBL" id="JBEPSJ010000005">
    <property type="protein sequence ID" value="MET4583974.1"/>
    <property type="molecule type" value="Genomic_DNA"/>
</dbReference>
<accession>A0ABV2QSC3</accession>